<dbReference type="OrthoDB" id="9800163at2"/>
<evidence type="ECO:0000256" key="6">
    <source>
        <dbReference type="ARBA" id="ARBA00022655"/>
    </source>
</evidence>
<dbReference type="Pfam" id="PF02558">
    <property type="entry name" value="ApbA"/>
    <property type="match status" value="1"/>
</dbReference>
<dbReference type="InterPro" id="IPR013752">
    <property type="entry name" value="KPA_reductase"/>
</dbReference>
<keyword evidence="8 11" id="KW-0560">Oxidoreductase</keyword>
<evidence type="ECO:0000313" key="14">
    <source>
        <dbReference type="EMBL" id="KEF38602.1"/>
    </source>
</evidence>
<evidence type="ECO:0000256" key="7">
    <source>
        <dbReference type="ARBA" id="ARBA00022857"/>
    </source>
</evidence>
<keyword evidence="7 11" id="KW-0521">NADP</keyword>
<organism evidence="14 15">
    <name type="scientific">Schinkia azotoformans MEV2011</name>
    <dbReference type="NCBI Taxonomy" id="1348973"/>
    <lineage>
        <taxon>Bacteria</taxon>
        <taxon>Bacillati</taxon>
        <taxon>Bacillota</taxon>
        <taxon>Bacilli</taxon>
        <taxon>Bacillales</taxon>
        <taxon>Bacillaceae</taxon>
        <taxon>Calidifontibacillus/Schinkia group</taxon>
        <taxon>Schinkia</taxon>
    </lineage>
</organism>
<evidence type="ECO:0000256" key="11">
    <source>
        <dbReference type="RuleBase" id="RU362068"/>
    </source>
</evidence>
<dbReference type="EC" id="1.1.1.169" evidence="4 11"/>
<feature type="domain" description="Ketopantoate reductase C-terminal" evidence="13">
    <location>
        <begin position="181"/>
        <end position="295"/>
    </location>
</feature>
<evidence type="ECO:0000259" key="12">
    <source>
        <dbReference type="Pfam" id="PF02558"/>
    </source>
</evidence>
<evidence type="ECO:0000256" key="2">
    <source>
        <dbReference type="ARBA" id="ARBA00004994"/>
    </source>
</evidence>
<dbReference type="InterPro" id="IPR003710">
    <property type="entry name" value="ApbA"/>
</dbReference>
<evidence type="ECO:0000256" key="10">
    <source>
        <dbReference type="ARBA" id="ARBA00048793"/>
    </source>
</evidence>
<dbReference type="GO" id="GO:0050661">
    <property type="term" value="F:NADP binding"/>
    <property type="evidence" value="ECO:0007669"/>
    <property type="project" value="TreeGrafter"/>
</dbReference>
<dbReference type="UniPathway" id="UPA00028">
    <property type="reaction ID" value="UER00004"/>
</dbReference>
<dbReference type="Gene3D" id="3.40.50.720">
    <property type="entry name" value="NAD(P)-binding Rossmann-like Domain"/>
    <property type="match status" value="1"/>
</dbReference>
<evidence type="ECO:0000256" key="4">
    <source>
        <dbReference type="ARBA" id="ARBA00013014"/>
    </source>
</evidence>
<dbReference type="AlphaFoldDB" id="A0A072NN10"/>
<protein>
    <recommendedName>
        <fullName evidence="5 11">2-dehydropantoate 2-reductase</fullName>
        <ecNumber evidence="4 11">1.1.1.169</ecNumber>
    </recommendedName>
    <alternativeName>
        <fullName evidence="9 11">Ketopantoate reductase</fullName>
    </alternativeName>
</protein>
<dbReference type="Gene3D" id="1.10.1040.10">
    <property type="entry name" value="N-(1-d-carboxylethyl)-l-norvaline Dehydrogenase, domain 2"/>
    <property type="match status" value="1"/>
</dbReference>
<comment type="similarity">
    <text evidence="3 11">Belongs to the ketopantoate reductase family.</text>
</comment>
<dbReference type="InterPro" id="IPR036291">
    <property type="entry name" value="NAD(P)-bd_dom_sf"/>
</dbReference>
<evidence type="ECO:0000256" key="8">
    <source>
        <dbReference type="ARBA" id="ARBA00023002"/>
    </source>
</evidence>
<dbReference type="RefSeq" id="WP_051678172.1">
    <property type="nucleotide sequence ID" value="NZ_JJRY01000007.1"/>
</dbReference>
<dbReference type="Pfam" id="PF08546">
    <property type="entry name" value="ApbA_C"/>
    <property type="match status" value="1"/>
</dbReference>
<dbReference type="Proteomes" id="UP000027936">
    <property type="component" value="Unassembled WGS sequence"/>
</dbReference>
<dbReference type="InterPro" id="IPR013332">
    <property type="entry name" value="KPR_N"/>
</dbReference>
<accession>A0A072NN10</accession>
<dbReference type="InterPro" id="IPR013328">
    <property type="entry name" value="6PGD_dom2"/>
</dbReference>
<dbReference type="InterPro" id="IPR050838">
    <property type="entry name" value="Ketopantoate_reductase"/>
</dbReference>
<dbReference type="GO" id="GO:0005737">
    <property type="term" value="C:cytoplasm"/>
    <property type="evidence" value="ECO:0007669"/>
    <property type="project" value="TreeGrafter"/>
</dbReference>
<evidence type="ECO:0000256" key="3">
    <source>
        <dbReference type="ARBA" id="ARBA00007870"/>
    </source>
</evidence>
<evidence type="ECO:0000259" key="13">
    <source>
        <dbReference type="Pfam" id="PF08546"/>
    </source>
</evidence>
<evidence type="ECO:0000256" key="9">
    <source>
        <dbReference type="ARBA" id="ARBA00032024"/>
    </source>
</evidence>
<comment type="pathway">
    <text evidence="2 11">Cofactor biosynthesis; (R)-pantothenate biosynthesis; (R)-pantoate from 3-methyl-2-oxobutanoate: step 2/2.</text>
</comment>
<feature type="domain" description="Ketopantoate reductase N-terminal" evidence="12">
    <location>
        <begin position="3"/>
        <end position="150"/>
    </location>
</feature>
<dbReference type="EMBL" id="JJRY01000007">
    <property type="protein sequence ID" value="KEF38602.1"/>
    <property type="molecule type" value="Genomic_DNA"/>
</dbReference>
<dbReference type="SUPFAM" id="SSF51735">
    <property type="entry name" value="NAD(P)-binding Rossmann-fold domains"/>
    <property type="match status" value="1"/>
</dbReference>
<evidence type="ECO:0000313" key="15">
    <source>
        <dbReference type="Proteomes" id="UP000027936"/>
    </source>
</evidence>
<reference evidence="14 15" key="1">
    <citation type="submission" date="2014-04" db="EMBL/GenBank/DDBJ databases">
        <title>Draft genome sequence of Bacillus azotoformans MEV2011, a (co-) denitrifying strain unable to grow in the presence of oxygen.</title>
        <authorList>
            <person name="Nielsen M."/>
            <person name="Schreiber L."/>
            <person name="Finster K."/>
            <person name="Schramm A."/>
        </authorList>
    </citation>
    <scope>NUCLEOTIDE SEQUENCE [LARGE SCALE GENOMIC DNA]</scope>
    <source>
        <strain evidence="14 15">MEV2011</strain>
    </source>
</reference>
<name>A0A072NN10_SCHAZ</name>
<gene>
    <name evidence="14" type="ORF">M670_02230</name>
</gene>
<dbReference type="NCBIfam" id="TIGR00745">
    <property type="entry name" value="apbA_panE"/>
    <property type="match status" value="1"/>
</dbReference>
<sequence length="304" mass="34135">MKVAIIGGGAVGMLVAAYFNKANINSVIYTRRREQAQFLHEKGLELIKNGMTITSKVMALPFSEGLLEDADFIFITVKQYDLDPILDYLKKNKIKIPIVFLQNGMSHTLMISDLYSESIYLGIVEHGVLKQSDNCVIHTGEGRLKIANYSGEPGKIVAISDALNSIGFPIIIEENWYEILAGKLVVNAVINPLTTLYGIRNGGLLENDFYFLNMRSVFLEVIQALALTNIDNLWNDVISICQNTGSNYSSMYKDIEQGRKTEIQSIIGYILEEGEKRMVPMPRLMFLYNSIKGMEAKGKEERND</sequence>
<dbReference type="PANTHER" id="PTHR43765">
    <property type="entry name" value="2-DEHYDROPANTOATE 2-REDUCTASE-RELATED"/>
    <property type="match status" value="1"/>
</dbReference>
<comment type="catalytic activity">
    <reaction evidence="10 11">
        <text>(R)-pantoate + NADP(+) = 2-dehydropantoate + NADPH + H(+)</text>
        <dbReference type="Rhea" id="RHEA:16233"/>
        <dbReference type="ChEBI" id="CHEBI:11561"/>
        <dbReference type="ChEBI" id="CHEBI:15378"/>
        <dbReference type="ChEBI" id="CHEBI:15980"/>
        <dbReference type="ChEBI" id="CHEBI:57783"/>
        <dbReference type="ChEBI" id="CHEBI:58349"/>
        <dbReference type="EC" id="1.1.1.169"/>
    </reaction>
</comment>
<proteinExistence type="inferred from homology"/>
<comment type="caution">
    <text evidence="14">The sequence shown here is derived from an EMBL/GenBank/DDBJ whole genome shotgun (WGS) entry which is preliminary data.</text>
</comment>
<evidence type="ECO:0000256" key="1">
    <source>
        <dbReference type="ARBA" id="ARBA00002919"/>
    </source>
</evidence>
<dbReference type="GO" id="GO:0015940">
    <property type="term" value="P:pantothenate biosynthetic process"/>
    <property type="evidence" value="ECO:0007669"/>
    <property type="project" value="UniProtKB-UniPathway"/>
</dbReference>
<dbReference type="GO" id="GO:0008677">
    <property type="term" value="F:2-dehydropantoate 2-reductase activity"/>
    <property type="evidence" value="ECO:0007669"/>
    <property type="project" value="UniProtKB-EC"/>
</dbReference>
<evidence type="ECO:0000256" key="5">
    <source>
        <dbReference type="ARBA" id="ARBA00019465"/>
    </source>
</evidence>
<dbReference type="SUPFAM" id="SSF48179">
    <property type="entry name" value="6-phosphogluconate dehydrogenase C-terminal domain-like"/>
    <property type="match status" value="1"/>
</dbReference>
<dbReference type="PANTHER" id="PTHR43765:SF2">
    <property type="entry name" value="2-DEHYDROPANTOATE 2-REDUCTASE"/>
    <property type="match status" value="1"/>
</dbReference>
<dbReference type="InterPro" id="IPR008927">
    <property type="entry name" value="6-PGluconate_DH-like_C_sf"/>
</dbReference>
<comment type="function">
    <text evidence="1 11">Catalyzes the NADPH-dependent reduction of ketopantoate into pantoic acid.</text>
</comment>
<dbReference type="PATRIC" id="fig|1348973.3.peg.2166"/>
<keyword evidence="6 11" id="KW-0566">Pantothenate biosynthesis</keyword>
<dbReference type="NCBIfam" id="NF005093">
    <property type="entry name" value="PRK06522.2-4"/>
    <property type="match status" value="1"/>
</dbReference>